<dbReference type="GO" id="GO:0006364">
    <property type="term" value="P:rRNA processing"/>
    <property type="evidence" value="ECO:0007669"/>
    <property type="project" value="TreeGrafter"/>
</dbReference>
<name>A0A9W2YZD0_BIOGL</name>
<keyword evidence="3" id="KW-1185">Reference proteome</keyword>
<feature type="region of interest" description="Disordered" evidence="2">
    <location>
        <begin position="536"/>
        <end position="615"/>
    </location>
</feature>
<dbReference type="AlphaFoldDB" id="A0A9W2YZD0"/>
<feature type="compositionally biased region" description="Basic and acidic residues" evidence="2">
    <location>
        <begin position="573"/>
        <end position="586"/>
    </location>
</feature>
<dbReference type="Proteomes" id="UP001165740">
    <property type="component" value="Chromosome 15"/>
</dbReference>
<dbReference type="OMA" id="GRMESHE"/>
<evidence type="ECO:0000313" key="4">
    <source>
        <dbReference type="RefSeq" id="XP_055868064.1"/>
    </source>
</evidence>
<dbReference type="OrthoDB" id="20900at2759"/>
<sequence length="615" mass="69429">MVRNPQECSISRGVSKAMTSSAPAFWGGKDGLRSKKADEWSNTFVSTLGLIDRDLSLLYDGVKTDEDVPALGLAKDDQEANELSLHEVCDKFVAHCEKAVDMLSEPTNGTVRLSLGKLLAVVRRCLQVTHNDVHSIPSMITLSELLPTVHISMLSLISQLILCCRTVLMPKSRLIIDLCLNALTSMTNLKEPLKSQTRSSIYNVLTLLIETLGWSGHLTSQLKTLTQELISDIKLQREIQKQPLTQDKQDVLGRKKKKGKKINKAESYSELTVINEASAEDKGNKCVSPTGATLAALKLSRQALQNVEFIFVENIMHCILETGKLLQREEPPQSSPYFGVACRKELYSCIFSCALVFLGPGCSRKKVITHFQMSNTSINLLRDGMFEDVSFEVQKTCKDVLTLWKLTSHLNRPIVRRILPDDCTEKEDILEVEREKQQLSEENEQLRQRLVSMEMESKQQSRLVASLQQELKDIKRKRADELFELKETNRVCDEEQEDDDCDTLNHADLSQSPVTTHKTEVTVDSQLCAVEENMEIELQKESPSPVAQDKRDSSEVPNLEETKTPLKRKREKPKQEQESKKTKKQQDTNNITPQSDNESLQAMISDFIDAEPDIL</sequence>
<dbReference type="PANTHER" id="PTHR34105">
    <property type="entry name" value="PROLINE-, GLUTAMIC ACID- AND LEUCINE-RICH PROTEIN 1"/>
    <property type="match status" value="1"/>
</dbReference>
<evidence type="ECO:0000256" key="2">
    <source>
        <dbReference type="SAM" id="MobiDB-lite"/>
    </source>
</evidence>
<dbReference type="RefSeq" id="XP_055868064.1">
    <property type="nucleotide sequence ID" value="XM_056012089.1"/>
</dbReference>
<reference evidence="4" key="1">
    <citation type="submission" date="2025-08" db="UniProtKB">
        <authorList>
            <consortium name="RefSeq"/>
        </authorList>
    </citation>
    <scope>IDENTIFICATION</scope>
</reference>
<proteinExistence type="predicted"/>
<feature type="compositionally biased region" description="Basic and acidic residues" evidence="2">
    <location>
        <begin position="548"/>
        <end position="564"/>
    </location>
</feature>
<gene>
    <name evidence="4" type="primary">LOC106050770</name>
</gene>
<evidence type="ECO:0000256" key="1">
    <source>
        <dbReference type="SAM" id="Coils"/>
    </source>
</evidence>
<feature type="compositionally biased region" description="Polar residues" evidence="2">
    <location>
        <begin position="587"/>
        <end position="602"/>
    </location>
</feature>
<organism evidence="3 4">
    <name type="scientific">Biomphalaria glabrata</name>
    <name type="common">Bloodfluke planorb</name>
    <name type="synonym">Freshwater snail</name>
    <dbReference type="NCBI Taxonomy" id="6526"/>
    <lineage>
        <taxon>Eukaryota</taxon>
        <taxon>Metazoa</taxon>
        <taxon>Spiralia</taxon>
        <taxon>Lophotrochozoa</taxon>
        <taxon>Mollusca</taxon>
        <taxon>Gastropoda</taxon>
        <taxon>Heterobranchia</taxon>
        <taxon>Euthyneura</taxon>
        <taxon>Panpulmonata</taxon>
        <taxon>Hygrophila</taxon>
        <taxon>Lymnaeoidea</taxon>
        <taxon>Planorbidae</taxon>
        <taxon>Biomphalaria</taxon>
    </lineage>
</organism>
<feature type="coiled-coil region" evidence="1">
    <location>
        <begin position="429"/>
        <end position="484"/>
    </location>
</feature>
<dbReference type="GeneID" id="106050770"/>
<dbReference type="GO" id="GO:0005634">
    <property type="term" value="C:nucleus"/>
    <property type="evidence" value="ECO:0007669"/>
    <property type="project" value="TreeGrafter"/>
</dbReference>
<dbReference type="PANTHER" id="PTHR34105:SF1">
    <property type="entry name" value="PROLINE-, GLUTAMIC ACID- AND LEUCINE-RICH PROTEIN 1"/>
    <property type="match status" value="1"/>
</dbReference>
<accession>A0A9W2YZD0</accession>
<protein>
    <submittedName>
        <fullName evidence="4">Uncharacterized protein LOC106050770 isoform X1</fullName>
    </submittedName>
</protein>
<feature type="region of interest" description="Disordered" evidence="2">
    <location>
        <begin position="492"/>
        <end position="518"/>
    </location>
</feature>
<keyword evidence="1" id="KW-0175">Coiled coil</keyword>
<evidence type="ECO:0000313" key="3">
    <source>
        <dbReference type="Proteomes" id="UP001165740"/>
    </source>
</evidence>